<evidence type="ECO:0000256" key="1">
    <source>
        <dbReference type="ARBA" id="ARBA00004123"/>
    </source>
</evidence>
<organism evidence="12 13">
    <name type="scientific">Caulochytrium protostelioides</name>
    <dbReference type="NCBI Taxonomy" id="1555241"/>
    <lineage>
        <taxon>Eukaryota</taxon>
        <taxon>Fungi</taxon>
        <taxon>Fungi incertae sedis</taxon>
        <taxon>Chytridiomycota</taxon>
        <taxon>Chytridiomycota incertae sedis</taxon>
        <taxon>Chytridiomycetes</taxon>
        <taxon>Caulochytriales</taxon>
        <taxon>Caulochytriaceae</taxon>
        <taxon>Caulochytrium</taxon>
    </lineage>
</organism>
<dbReference type="GO" id="GO:0000110">
    <property type="term" value="C:nucleotide-excision repair factor 1 complex"/>
    <property type="evidence" value="ECO:0007669"/>
    <property type="project" value="TreeGrafter"/>
</dbReference>
<evidence type="ECO:0000313" key="12">
    <source>
        <dbReference type="EMBL" id="RKP00956.1"/>
    </source>
</evidence>
<dbReference type="Pfam" id="PF02732">
    <property type="entry name" value="ERCC4"/>
    <property type="match status" value="1"/>
</dbReference>
<name>A0A4P9X6W9_9FUNG</name>
<feature type="compositionally biased region" description="Low complexity" evidence="10">
    <location>
        <begin position="476"/>
        <end position="516"/>
    </location>
</feature>
<feature type="region of interest" description="Disordered" evidence="10">
    <location>
        <begin position="471"/>
        <end position="550"/>
    </location>
</feature>
<evidence type="ECO:0000256" key="10">
    <source>
        <dbReference type="SAM" id="MobiDB-lite"/>
    </source>
</evidence>
<dbReference type="PANTHER" id="PTHR10150">
    <property type="entry name" value="DNA REPAIR ENDONUCLEASE XPF"/>
    <property type="match status" value="1"/>
</dbReference>
<dbReference type="OrthoDB" id="361020at2759"/>
<keyword evidence="8" id="KW-0234">DNA repair</keyword>
<dbReference type="GO" id="GO:0000014">
    <property type="term" value="F:single-stranded DNA endodeoxyribonuclease activity"/>
    <property type="evidence" value="ECO:0007669"/>
    <property type="project" value="TreeGrafter"/>
</dbReference>
<feature type="domain" description="ERCC4" evidence="11">
    <location>
        <begin position="727"/>
        <end position="807"/>
    </location>
</feature>
<keyword evidence="3" id="KW-0540">Nuclease</keyword>
<dbReference type="SMART" id="SM00891">
    <property type="entry name" value="ERCC4"/>
    <property type="match status" value="1"/>
</dbReference>
<proteinExistence type="inferred from homology"/>
<evidence type="ECO:0000256" key="8">
    <source>
        <dbReference type="ARBA" id="ARBA00023204"/>
    </source>
</evidence>
<keyword evidence="9" id="KW-0539">Nucleus</keyword>
<dbReference type="GO" id="GO:1901255">
    <property type="term" value="P:nucleotide-excision repair involved in interstrand cross-link repair"/>
    <property type="evidence" value="ECO:0007669"/>
    <property type="project" value="TreeGrafter"/>
</dbReference>
<dbReference type="FunFam" id="3.40.50.10130:FF:000002">
    <property type="entry name" value="DNA repair endonuclease XPF"/>
    <property type="match status" value="1"/>
</dbReference>
<evidence type="ECO:0000313" key="13">
    <source>
        <dbReference type="Proteomes" id="UP000274922"/>
    </source>
</evidence>
<reference evidence="13" key="1">
    <citation type="journal article" date="2018" name="Nat. Microbiol.">
        <title>Leveraging single-cell genomics to expand the fungal tree of life.</title>
        <authorList>
            <person name="Ahrendt S.R."/>
            <person name="Quandt C.A."/>
            <person name="Ciobanu D."/>
            <person name="Clum A."/>
            <person name="Salamov A."/>
            <person name="Andreopoulos B."/>
            <person name="Cheng J.F."/>
            <person name="Woyke T."/>
            <person name="Pelin A."/>
            <person name="Henrissat B."/>
            <person name="Reynolds N.K."/>
            <person name="Benny G.L."/>
            <person name="Smith M.E."/>
            <person name="James T.Y."/>
            <person name="Grigoriev I.V."/>
        </authorList>
    </citation>
    <scope>NUCLEOTIDE SEQUENCE [LARGE SCALE GENOMIC DNA]</scope>
    <source>
        <strain evidence="13">ATCC 52028</strain>
    </source>
</reference>
<dbReference type="Gene3D" id="3.40.50.10130">
    <property type="match status" value="1"/>
</dbReference>
<keyword evidence="13" id="KW-1185">Reference proteome</keyword>
<dbReference type="InterPro" id="IPR010994">
    <property type="entry name" value="RuvA_2-like"/>
</dbReference>
<keyword evidence="6" id="KW-0378">Hydrolase</keyword>
<evidence type="ECO:0000256" key="7">
    <source>
        <dbReference type="ARBA" id="ARBA00023125"/>
    </source>
</evidence>
<comment type="subcellular location">
    <subcellularLocation>
        <location evidence="1">Nucleus</location>
    </subcellularLocation>
</comment>
<accession>A0A4P9X6W9</accession>
<evidence type="ECO:0000259" key="11">
    <source>
        <dbReference type="SMART" id="SM00891"/>
    </source>
</evidence>
<keyword evidence="4" id="KW-0255">Endonuclease</keyword>
<dbReference type="SUPFAM" id="SSF47781">
    <property type="entry name" value="RuvA domain 2-like"/>
    <property type="match status" value="1"/>
</dbReference>
<evidence type="ECO:0000256" key="5">
    <source>
        <dbReference type="ARBA" id="ARBA00022763"/>
    </source>
</evidence>
<gene>
    <name evidence="12" type="ORF">CXG81DRAFT_12593</name>
</gene>
<dbReference type="InterPro" id="IPR011335">
    <property type="entry name" value="Restrct_endonuc-II-like"/>
</dbReference>
<comment type="similarity">
    <text evidence="2">Belongs to the XPF family.</text>
</comment>
<protein>
    <recommendedName>
        <fullName evidence="11">ERCC4 domain-containing protein</fullName>
    </recommendedName>
</protein>
<sequence length="962" mass="104635">MLAADAGDGLLITAQGLGLRASVIPTLIALYADPRHLVLVLGLSAREYESLQRTVAAIAHSTPWFRLMTADTPASERHAMYREGGVIAVTSRILVVDLLNAVVPTAAITGMMVLNAHRVTDRSSTEAFILRLYRDTNKTGFIKAFSDVADGFTHGYWKLERSMKTLFLRRVFLWPRFHTDVAQTLSQAGRTHLVEIRVPLSPAMRAMQDALLACIETCISDLKKGATRAGALLDLDQISIEHALFPAFDLRIRAMIAPLWHKTGPRTRQLLQDITTLRSLLAHLLAYDAVTMHCLLETMIMANAVGAHGDSLRSSDAGKSPWLLYDAAQVLFERARARVFTRRMAKRPPSASAPPRFPPTIQPVLEEQPKWRVLLQILQGEIEPQRMTPHGARAEAIDVDADVDPPHPAAGDGLVLVMCAGERTCGQLRRLLAGFDLTERRFCSPGARRLMENLLENYFAWKGHLPRGAAGQLMRPPTAGPDGSAAASTGASASSSGSPSGSRFASPAARGSPAGGSRRRVRGASTAASGLGHATRPPSGPGSPAGQPALVGTTAFGLPSAFASEVEEMAHELDAMLLSERGINEMAAYGLMDPSSLLYIKPYAQTASSDDEDMLEALQPKYIIMYDVDMAFVRQVELYSARHPEQPVYVYFMVYDNSVEEQVYLSSIRREKQAFETLIHEKSVMAIPIQQDGRLHEAKDDDAFIKQVSSRVAGGQTASKANAVPRQVIVDVREFRSSLPNLIHQHGMAVRPCTLEVGDYILTPNICVERKSIPDLISSFKSGRLYTQAMAMCAHYATPVLLIEFESGRSFHLQTLLGTEISGQDLGSRLSLLALTFPALRIMWSAEPRETAMLFLDAKMDRPEPDLETAIAVGLEGRAGGESATGAAATDRITLAANTTALDMLRTLPGMPARTARHAAHAFHSIAALADLSEKELSRVIGDTGAQTLYRFLHRGEPGVAP</sequence>
<dbReference type="Gene3D" id="1.10.150.20">
    <property type="entry name" value="5' to 3' exonuclease, C-terminal subdomain"/>
    <property type="match status" value="1"/>
</dbReference>
<dbReference type="InterPro" id="IPR047520">
    <property type="entry name" value="XPF_nuclease"/>
</dbReference>
<dbReference type="STRING" id="1555241.A0A4P9X6W9"/>
<dbReference type="CDD" id="cd20078">
    <property type="entry name" value="XPF_nuclease_XPF_euk"/>
    <property type="match status" value="1"/>
</dbReference>
<evidence type="ECO:0000256" key="2">
    <source>
        <dbReference type="ARBA" id="ARBA00010015"/>
    </source>
</evidence>
<keyword evidence="5" id="KW-0227">DNA damage</keyword>
<evidence type="ECO:0000256" key="6">
    <source>
        <dbReference type="ARBA" id="ARBA00022801"/>
    </source>
</evidence>
<dbReference type="GO" id="GO:0000712">
    <property type="term" value="P:resolution of meiotic recombination intermediates"/>
    <property type="evidence" value="ECO:0007669"/>
    <property type="project" value="TreeGrafter"/>
</dbReference>
<evidence type="ECO:0000256" key="3">
    <source>
        <dbReference type="ARBA" id="ARBA00022722"/>
    </source>
</evidence>
<dbReference type="GO" id="GO:0000724">
    <property type="term" value="P:double-strand break repair via homologous recombination"/>
    <property type="evidence" value="ECO:0007669"/>
    <property type="project" value="TreeGrafter"/>
</dbReference>
<evidence type="ECO:0000256" key="4">
    <source>
        <dbReference type="ARBA" id="ARBA00022759"/>
    </source>
</evidence>
<dbReference type="EMBL" id="ML014191">
    <property type="protein sequence ID" value="RKP00956.1"/>
    <property type="molecule type" value="Genomic_DNA"/>
</dbReference>
<dbReference type="Proteomes" id="UP000274922">
    <property type="component" value="Unassembled WGS sequence"/>
</dbReference>
<dbReference type="GO" id="GO:0003697">
    <property type="term" value="F:single-stranded DNA binding"/>
    <property type="evidence" value="ECO:0007669"/>
    <property type="project" value="TreeGrafter"/>
</dbReference>
<keyword evidence="7" id="KW-0238">DNA-binding</keyword>
<dbReference type="GO" id="GO:0003684">
    <property type="term" value="F:damaged DNA binding"/>
    <property type="evidence" value="ECO:0007669"/>
    <property type="project" value="TreeGrafter"/>
</dbReference>
<dbReference type="SUPFAM" id="SSF52980">
    <property type="entry name" value="Restriction endonuclease-like"/>
    <property type="match status" value="1"/>
</dbReference>
<dbReference type="AlphaFoldDB" id="A0A4P9X6W9"/>
<dbReference type="InterPro" id="IPR006166">
    <property type="entry name" value="ERCC4_domain"/>
</dbReference>
<evidence type="ECO:0000256" key="9">
    <source>
        <dbReference type="ARBA" id="ARBA00023242"/>
    </source>
</evidence>
<dbReference type="PANTHER" id="PTHR10150:SF0">
    <property type="entry name" value="DNA REPAIR ENDONUCLEASE XPF"/>
    <property type="match status" value="1"/>
</dbReference>